<feature type="compositionally biased region" description="Basic residues" evidence="1">
    <location>
        <begin position="40"/>
        <end position="56"/>
    </location>
</feature>
<accession>A0A9W8HUB1</accession>
<dbReference type="EMBL" id="JANBUO010003068">
    <property type="protein sequence ID" value="KAJ2792985.1"/>
    <property type="molecule type" value="Genomic_DNA"/>
</dbReference>
<keyword evidence="3" id="KW-1185">Reference proteome</keyword>
<reference evidence="2" key="1">
    <citation type="submission" date="2022-07" db="EMBL/GenBank/DDBJ databases">
        <title>Phylogenomic reconstructions and comparative analyses of Kickxellomycotina fungi.</title>
        <authorList>
            <person name="Reynolds N.K."/>
            <person name="Stajich J.E."/>
            <person name="Barry K."/>
            <person name="Grigoriev I.V."/>
            <person name="Crous P."/>
            <person name="Smith M.E."/>
        </authorList>
    </citation>
    <scope>NUCLEOTIDE SEQUENCE</scope>
    <source>
        <strain evidence="2">NRRL 1565</strain>
    </source>
</reference>
<feature type="compositionally biased region" description="Basic and acidic residues" evidence="1">
    <location>
        <begin position="7"/>
        <end position="19"/>
    </location>
</feature>
<protein>
    <submittedName>
        <fullName evidence="2">Uncharacterized protein</fullName>
    </submittedName>
</protein>
<sequence length="115" mass="12616">MGRAKATRGEIADQRERHCPAQTARAIRPKRSGMGALGRHNNRRRRVRFNRGKRKQLAGGFERSAQQRRAGEAFGQEGAYSAGCEGIVRLARAANGSARLRPNPLWAAGGKAFFS</sequence>
<feature type="non-terminal residue" evidence="2">
    <location>
        <position position="115"/>
    </location>
</feature>
<proteinExistence type="predicted"/>
<organism evidence="2 3">
    <name type="scientific">Coemansia guatemalensis</name>
    <dbReference type="NCBI Taxonomy" id="2761395"/>
    <lineage>
        <taxon>Eukaryota</taxon>
        <taxon>Fungi</taxon>
        <taxon>Fungi incertae sedis</taxon>
        <taxon>Zoopagomycota</taxon>
        <taxon>Kickxellomycotina</taxon>
        <taxon>Kickxellomycetes</taxon>
        <taxon>Kickxellales</taxon>
        <taxon>Kickxellaceae</taxon>
        <taxon>Coemansia</taxon>
    </lineage>
</organism>
<name>A0A9W8HUB1_9FUNG</name>
<gene>
    <name evidence="2" type="ORF">H4R20_006686</name>
</gene>
<feature type="region of interest" description="Disordered" evidence="1">
    <location>
        <begin position="1"/>
        <end position="73"/>
    </location>
</feature>
<evidence type="ECO:0000313" key="2">
    <source>
        <dbReference type="EMBL" id="KAJ2792985.1"/>
    </source>
</evidence>
<dbReference type="AlphaFoldDB" id="A0A9W8HUB1"/>
<dbReference type="Proteomes" id="UP001140094">
    <property type="component" value="Unassembled WGS sequence"/>
</dbReference>
<comment type="caution">
    <text evidence="2">The sequence shown here is derived from an EMBL/GenBank/DDBJ whole genome shotgun (WGS) entry which is preliminary data.</text>
</comment>
<evidence type="ECO:0000256" key="1">
    <source>
        <dbReference type="SAM" id="MobiDB-lite"/>
    </source>
</evidence>
<evidence type="ECO:0000313" key="3">
    <source>
        <dbReference type="Proteomes" id="UP001140094"/>
    </source>
</evidence>